<gene>
    <name evidence="2" type="ORF">SAMN05661091_4111</name>
</gene>
<name>A0A1X7HM00_9BACL</name>
<feature type="domain" description="HTH cro/C1-type" evidence="1">
    <location>
        <begin position="7"/>
        <end position="61"/>
    </location>
</feature>
<dbReference type="GO" id="GO:0003677">
    <property type="term" value="F:DNA binding"/>
    <property type="evidence" value="ECO:0007669"/>
    <property type="project" value="UniProtKB-KW"/>
</dbReference>
<dbReference type="Proteomes" id="UP000192940">
    <property type="component" value="Chromosome I"/>
</dbReference>
<dbReference type="RefSeq" id="WP_208914885.1">
    <property type="nucleotide sequence ID" value="NZ_LT840184.1"/>
</dbReference>
<organism evidence="2 3">
    <name type="scientific">Paenibacillus uliginis N3/975</name>
    <dbReference type="NCBI Taxonomy" id="1313296"/>
    <lineage>
        <taxon>Bacteria</taxon>
        <taxon>Bacillati</taxon>
        <taxon>Bacillota</taxon>
        <taxon>Bacilli</taxon>
        <taxon>Bacillales</taxon>
        <taxon>Paenibacillaceae</taxon>
        <taxon>Paenibacillus</taxon>
    </lineage>
</organism>
<evidence type="ECO:0000259" key="1">
    <source>
        <dbReference type="PROSITE" id="PS50943"/>
    </source>
</evidence>
<protein>
    <submittedName>
        <fullName evidence="2">Cro/C1-type HTH DNA-binding domain-containing protein</fullName>
    </submittedName>
</protein>
<evidence type="ECO:0000313" key="3">
    <source>
        <dbReference type="Proteomes" id="UP000192940"/>
    </source>
</evidence>
<dbReference type="CDD" id="cd00093">
    <property type="entry name" value="HTH_XRE"/>
    <property type="match status" value="1"/>
</dbReference>
<keyword evidence="2" id="KW-0238">DNA-binding</keyword>
<dbReference type="SMART" id="SM00530">
    <property type="entry name" value="HTH_XRE"/>
    <property type="match status" value="1"/>
</dbReference>
<dbReference type="EMBL" id="LT840184">
    <property type="protein sequence ID" value="SMF88094.1"/>
    <property type="molecule type" value="Genomic_DNA"/>
</dbReference>
<dbReference type="STRING" id="1313296.SAMN05661091_4111"/>
<keyword evidence="3" id="KW-1185">Reference proteome</keyword>
<dbReference type="InterPro" id="IPR001387">
    <property type="entry name" value="Cro/C1-type_HTH"/>
</dbReference>
<dbReference type="Pfam" id="PF13443">
    <property type="entry name" value="HTH_26"/>
    <property type="match status" value="1"/>
</dbReference>
<dbReference type="PROSITE" id="PS50943">
    <property type="entry name" value="HTH_CROC1"/>
    <property type="match status" value="1"/>
</dbReference>
<dbReference type="InterPro" id="IPR010982">
    <property type="entry name" value="Lambda_DNA-bd_dom_sf"/>
</dbReference>
<dbReference type="Gene3D" id="1.10.260.40">
    <property type="entry name" value="lambda repressor-like DNA-binding domains"/>
    <property type="match status" value="1"/>
</dbReference>
<dbReference type="AlphaFoldDB" id="A0A1X7HM00"/>
<evidence type="ECO:0000313" key="2">
    <source>
        <dbReference type="EMBL" id="SMF88094.1"/>
    </source>
</evidence>
<accession>A0A1X7HM00</accession>
<dbReference type="SUPFAM" id="SSF47413">
    <property type="entry name" value="lambda repressor-like DNA-binding domains"/>
    <property type="match status" value="1"/>
</dbReference>
<sequence>MDFSKAVKVVMEKTGMRKAEIARATGYSYQHIHDLLAGERRWNEDSINKVCDALGITISISCTATDEKDGEYERANII</sequence>
<proteinExistence type="predicted"/>
<reference evidence="2 3" key="1">
    <citation type="submission" date="2017-04" db="EMBL/GenBank/DDBJ databases">
        <authorList>
            <person name="Afonso C.L."/>
            <person name="Miller P.J."/>
            <person name="Scott M.A."/>
            <person name="Spackman E."/>
            <person name="Goraichik I."/>
            <person name="Dimitrov K.M."/>
            <person name="Suarez D.L."/>
            <person name="Swayne D.E."/>
        </authorList>
    </citation>
    <scope>NUCLEOTIDE SEQUENCE [LARGE SCALE GENOMIC DNA]</scope>
    <source>
        <strain evidence="2 3">N3/975</strain>
    </source>
</reference>